<protein>
    <submittedName>
        <fullName evidence="1">Uncharacterized protein</fullName>
    </submittedName>
</protein>
<reference evidence="1 2" key="1">
    <citation type="journal article" date="2018" name="G3 (Bethesda)">
        <title>Phylogenetic and Phylogenomic Definition of Rhizopus Species.</title>
        <authorList>
            <person name="Gryganskyi A.P."/>
            <person name="Golan J."/>
            <person name="Dolatabadi S."/>
            <person name="Mondo S."/>
            <person name="Robb S."/>
            <person name="Idnurm A."/>
            <person name="Muszewska A."/>
            <person name="Steczkiewicz K."/>
            <person name="Masonjones S."/>
            <person name="Liao H.L."/>
            <person name="Gajdeczka M.T."/>
            <person name="Anike F."/>
            <person name="Vuek A."/>
            <person name="Anishchenko I.M."/>
            <person name="Voigt K."/>
            <person name="de Hoog G.S."/>
            <person name="Smith M.E."/>
            <person name="Heitman J."/>
            <person name="Vilgalys R."/>
            <person name="Stajich J.E."/>
        </authorList>
    </citation>
    <scope>NUCLEOTIDE SEQUENCE [LARGE SCALE GENOMIC DNA]</scope>
    <source>
        <strain evidence="1 2">LSU 92-RS-03</strain>
    </source>
</reference>
<organism evidence="1 2">
    <name type="scientific">Rhizopus stolonifer</name>
    <name type="common">Rhizopus nigricans</name>
    <dbReference type="NCBI Taxonomy" id="4846"/>
    <lineage>
        <taxon>Eukaryota</taxon>
        <taxon>Fungi</taxon>
        <taxon>Fungi incertae sedis</taxon>
        <taxon>Mucoromycota</taxon>
        <taxon>Mucoromycotina</taxon>
        <taxon>Mucoromycetes</taxon>
        <taxon>Mucorales</taxon>
        <taxon>Mucorineae</taxon>
        <taxon>Rhizopodaceae</taxon>
        <taxon>Rhizopus</taxon>
    </lineage>
</organism>
<proteinExistence type="predicted"/>
<evidence type="ECO:0000313" key="1">
    <source>
        <dbReference type="EMBL" id="RCH82857.1"/>
    </source>
</evidence>
<accession>A0A367IYU8</accession>
<keyword evidence="2" id="KW-1185">Reference proteome</keyword>
<dbReference type="EMBL" id="PJQM01004952">
    <property type="protein sequence ID" value="RCH82857.1"/>
    <property type="molecule type" value="Genomic_DNA"/>
</dbReference>
<gene>
    <name evidence="1" type="ORF">CU098_008568</name>
</gene>
<sequence length="120" mass="14116">MSVASFHFNTTEYYTRLTQPLTDQEDCQQTILQQYTFFTDKLTQVQNKLDTLRHDLSNSIRAIHKDEWSFTASKKADDTWSDWIDDDYVFCQRKKQVYCNALDKVSAGNDIGCFDKHKTI</sequence>
<evidence type="ECO:0000313" key="2">
    <source>
        <dbReference type="Proteomes" id="UP000253551"/>
    </source>
</evidence>
<dbReference type="Proteomes" id="UP000253551">
    <property type="component" value="Unassembled WGS sequence"/>
</dbReference>
<dbReference type="AlphaFoldDB" id="A0A367IYU8"/>
<name>A0A367IYU8_RHIST</name>
<comment type="caution">
    <text evidence="1">The sequence shown here is derived from an EMBL/GenBank/DDBJ whole genome shotgun (WGS) entry which is preliminary data.</text>
</comment>